<sequence>MPIIADTTHINPLDQRGVPHYRPAEPLPPICLTHGRPATGTYNGTLRFNRTRAHSLSDRLTAGLAQHPTEPGITYTDSEPDAIVHIAWPTCRRCRIRTKAKEFVFLALVFAAMCTVIGAFGAMQAGRRDIAIAFAFIIGLGTPAILLAITAAFTAATPAPTTARRSPDGMHLQVPGHPRAAENFPWSRGT</sequence>
<name>A0ABW6PLD6_9NOCA</name>
<evidence type="ECO:0000313" key="3">
    <source>
        <dbReference type="EMBL" id="MFF0543209.1"/>
    </source>
</evidence>
<protein>
    <submittedName>
        <fullName evidence="3">Uncharacterized protein</fullName>
    </submittedName>
</protein>
<accession>A0ABW6PLD6</accession>
<organism evidence="3 4">
    <name type="scientific">Nocardia thailandica</name>
    <dbReference type="NCBI Taxonomy" id="257275"/>
    <lineage>
        <taxon>Bacteria</taxon>
        <taxon>Bacillati</taxon>
        <taxon>Actinomycetota</taxon>
        <taxon>Actinomycetes</taxon>
        <taxon>Mycobacteriales</taxon>
        <taxon>Nocardiaceae</taxon>
        <taxon>Nocardia</taxon>
    </lineage>
</organism>
<comment type="caution">
    <text evidence="3">The sequence shown here is derived from an EMBL/GenBank/DDBJ whole genome shotgun (WGS) entry which is preliminary data.</text>
</comment>
<keyword evidence="2" id="KW-0472">Membrane</keyword>
<keyword evidence="2" id="KW-1133">Transmembrane helix</keyword>
<feature type="transmembrane region" description="Helical" evidence="2">
    <location>
        <begin position="103"/>
        <end position="124"/>
    </location>
</feature>
<feature type="transmembrane region" description="Helical" evidence="2">
    <location>
        <begin position="130"/>
        <end position="156"/>
    </location>
</feature>
<feature type="region of interest" description="Disordered" evidence="1">
    <location>
        <begin position="160"/>
        <end position="190"/>
    </location>
</feature>
<evidence type="ECO:0000313" key="4">
    <source>
        <dbReference type="Proteomes" id="UP001601444"/>
    </source>
</evidence>
<dbReference type="Proteomes" id="UP001601444">
    <property type="component" value="Unassembled WGS sequence"/>
</dbReference>
<keyword evidence="4" id="KW-1185">Reference proteome</keyword>
<dbReference type="RefSeq" id="WP_387699856.1">
    <property type="nucleotide sequence ID" value="NZ_JBIAMX010000004.1"/>
</dbReference>
<evidence type="ECO:0000256" key="1">
    <source>
        <dbReference type="SAM" id="MobiDB-lite"/>
    </source>
</evidence>
<gene>
    <name evidence="3" type="ORF">ACFYTF_10255</name>
</gene>
<dbReference type="EMBL" id="JBIAMX010000004">
    <property type="protein sequence ID" value="MFF0543209.1"/>
    <property type="molecule type" value="Genomic_DNA"/>
</dbReference>
<keyword evidence="2" id="KW-0812">Transmembrane</keyword>
<reference evidence="3 4" key="1">
    <citation type="submission" date="2024-10" db="EMBL/GenBank/DDBJ databases">
        <title>The Natural Products Discovery Center: Release of the First 8490 Sequenced Strains for Exploring Actinobacteria Biosynthetic Diversity.</title>
        <authorList>
            <person name="Kalkreuter E."/>
            <person name="Kautsar S.A."/>
            <person name="Yang D."/>
            <person name="Bader C.D."/>
            <person name="Teijaro C.N."/>
            <person name="Fluegel L."/>
            <person name="Davis C.M."/>
            <person name="Simpson J.R."/>
            <person name="Lauterbach L."/>
            <person name="Steele A.D."/>
            <person name="Gui C."/>
            <person name="Meng S."/>
            <person name="Li G."/>
            <person name="Viehrig K."/>
            <person name="Ye F."/>
            <person name="Su P."/>
            <person name="Kiefer A.F."/>
            <person name="Nichols A."/>
            <person name="Cepeda A.J."/>
            <person name="Yan W."/>
            <person name="Fan B."/>
            <person name="Jiang Y."/>
            <person name="Adhikari A."/>
            <person name="Zheng C.-J."/>
            <person name="Schuster L."/>
            <person name="Cowan T.M."/>
            <person name="Smanski M.J."/>
            <person name="Chevrette M.G."/>
            <person name="De Carvalho L.P.S."/>
            <person name="Shen B."/>
        </authorList>
    </citation>
    <scope>NUCLEOTIDE SEQUENCE [LARGE SCALE GENOMIC DNA]</scope>
    <source>
        <strain evidence="3 4">NPDC004045</strain>
    </source>
</reference>
<proteinExistence type="predicted"/>
<evidence type="ECO:0000256" key="2">
    <source>
        <dbReference type="SAM" id="Phobius"/>
    </source>
</evidence>